<organism evidence="1 2">
    <name type="scientific">Hymenobacter coccineus</name>
    <dbReference type="NCBI Taxonomy" id="1908235"/>
    <lineage>
        <taxon>Bacteria</taxon>
        <taxon>Pseudomonadati</taxon>
        <taxon>Bacteroidota</taxon>
        <taxon>Cytophagia</taxon>
        <taxon>Cytophagales</taxon>
        <taxon>Hymenobacteraceae</taxon>
        <taxon>Hymenobacter</taxon>
    </lineage>
</organism>
<name>A0A1G1THX4_9BACT</name>
<reference evidence="1 2" key="1">
    <citation type="submission" date="2016-08" db="EMBL/GenBank/DDBJ databases">
        <title>Hymenobacter coccineus sp. nov., Hymenobacter lapidarius sp. nov. and Hymenobacter glacialis sp. nov., isolated from Antarctic soil.</title>
        <authorList>
            <person name="Sedlacek I."/>
            <person name="Kralova S."/>
            <person name="Kyrova K."/>
            <person name="Maslanova I."/>
            <person name="Stankova E."/>
            <person name="Vrbovska V."/>
            <person name="Nemec M."/>
            <person name="Bartak M."/>
            <person name="Svec P."/>
            <person name="Busse H.-J."/>
            <person name="Pantucek R."/>
        </authorList>
    </citation>
    <scope>NUCLEOTIDE SEQUENCE [LARGE SCALE GENOMIC DNA]</scope>
    <source>
        <strain evidence="1 2">CCM 8649</strain>
    </source>
</reference>
<keyword evidence="2" id="KW-1185">Reference proteome</keyword>
<dbReference type="AlphaFoldDB" id="A0A1G1THX4"/>
<dbReference type="Proteomes" id="UP000177506">
    <property type="component" value="Unassembled WGS sequence"/>
</dbReference>
<evidence type="ECO:0000313" key="2">
    <source>
        <dbReference type="Proteomes" id="UP000177506"/>
    </source>
</evidence>
<dbReference type="RefSeq" id="WP_070742975.1">
    <property type="nucleotide sequence ID" value="NZ_MDZA01000144.1"/>
</dbReference>
<proteinExistence type="predicted"/>
<evidence type="ECO:0000313" key="1">
    <source>
        <dbReference type="EMBL" id="OGX90467.1"/>
    </source>
</evidence>
<comment type="caution">
    <text evidence="1">The sequence shown here is derived from an EMBL/GenBank/DDBJ whole genome shotgun (WGS) entry which is preliminary data.</text>
</comment>
<sequence length="74" mass="8344">MTTYQVDILNPKADKLLQDLADLKLISIRQTPADGFMDVVNRLRAKATGQVPTLDEITKEVEAVRTKRYAKKKA</sequence>
<gene>
    <name evidence="1" type="ORF">BEN49_06705</name>
</gene>
<accession>A0A1G1THX4</accession>
<dbReference type="OrthoDB" id="964950at2"/>
<dbReference type="EMBL" id="MDZA01000144">
    <property type="protein sequence ID" value="OGX90467.1"/>
    <property type="molecule type" value="Genomic_DNA"/>
</dbReference>
<protein>
    <submittedName>
        <fullName evidence="1">Uncharacterized protein</fullName>
    </submittedName>
</protein>